<dbReference type="PANTHER" id="PTHR30032">
    <property type="entry name" value="N-ACETYLMURAMOYL-L-ALANINE AMIDASE-RELATED"/>
    <property type="match status" value="1"/>
</dbReference>
<dbReference type="InterPro" id="IPR007253">
    <property type="entry name" value="Cell_wall-bd_2"/>
</dbReference>
<dbReference type="KEGG" id="serw:FY030_14005"/>
<evidence type="ECO:0000313" key="1">
    <source>
        <dbReference type="EMBL" id="QFG69663.1"/>
    </source>
</evidence>
<dbReference type="AlphaFoldDB" id="A0A5J6V970"/>
<dbReference type="Gene3D" id="3.40.50.12090">
    <property type="match status" value="1"/>
</dbReference>
<organism evidence="1 2">
    <name type="scientific">Ornithinimicrobium pratense</name>
    <dbReference type="NCBI Taxonomy" id="2593973"/>
    <lineage>
        <taxon>Bacteria</taxon>
        <taxon>Bacillati</taxon>
        <taxon>Actinomycetota</taxon>
        <taxon>Actinomycetes</taxon>
        <taxon>Micrococcales</taxon>
        <taxon>Ornithinimicrobiaceae</taxon>
        <taxon>Ornithinimicrobium</taxon>
    </lineage>
</organism>
<keyword evidence="2" id="KW-1185">Reference proteome</keyword>
<dbReference type="EMBL" id="CP044427">
    <property type="protein sequence ID" value="QFG69663.1"/>
    <property type="molecule type" value="Genomic_DNA"/>
</dbReference>
<protein>
    <submittedName>
        <fullName evidence="1">Cell wall-binding repeat-containing protein</fullName>
    </submittedName>
</protein>
<gene>
    <name evidence="1" type="ORF">FY030_14005</name>
</gene>
<dbReference type="PANTHER" id="PTHR30032:SF8">
    <property type="entry name" value="GERMINATION-SPECIFIC N-ACETYLMURAMOYL-L-ALANINE AMIDASE"/>
    <property type="match status" value="1"/>
</dbReference>
<accession>A0A5J6V970</accession>
<reference evidence="1 2" key="1">
    <citation type="submission" date="2019-09" db="EMBL/GenBank/DDBJ databases">
        <title>Serinicoccus pratensis sp. nov., isolated from meadow soil.</title>
        <authorList>
            <person name="Zhang W."/>
        </authorList>
    </citation>
    <scope>NUCLEOTIDE SEQUENCE [LARGE SCALE GENOMIC DNA]</scope>
    <source>
        <strain evidence="1 2">W204</strain>
    </source>
</reference>
<dbReference type="Pfam" id="PF04122">
    <property type="entry name" value="CW_binding_2"/>
    <property type="match status" value="3"/>
</dbReference>
<dbReference type="InterPro" id="IPR051922">
    <property type="entry name" value="Bact_Sporulation_Assoc"/>
</dbReference>
<dbReference type="RefSeq" id="WP_158062151.1">
    <property type="nucleotide sequence ID" value="NZ_CP044427.1"/>
</dbReference>
<dbReference type="Proteomes" id="UP000326546">
    <property type="component" value="Chromosome"/>
</dbReference>
<proteinExistence type="predicted"/>
<sequence>MRSLTTSLAVILLVATGSAPTTRGDSAPSAGESVVVAEEGRLPALTREDAEAIRLHAARALAAQPSRTAYLDSHSQSSSGFVHPVVTRHSGSDRYATAAALAIARWRDVIWADVDGVPYPHDRVILIASGQDFPDALSGGALAAYYGGPMLLTRKDSLPGATRTALAALDPDYIAVLGGTNAVSDAVVRELAQYVAGSRRVVRYGGKDRYEVSATMARDIFGGGFGQRAYVALGTNWPDGLAGAATAGSDWAPLLLTRKDGVPGVVMQTLARARPEEIVLLGGPAAVNDTVVMQLGTVAPVVRVGGADRYAVAANAAGLDPTRFGATIASGQNWPDALSGSAYAGLVGDKLLLVRSNGVPGATQQAVRAGSLALIDAVGGRTTLPEPVLNQLRSLRVRTPG</sequence>
<name>A0A5J6V970_9MICO</name>
<dbReference type="OrthoDB" id="4862208at2"/>
<evidence type="ECO:0000313" key="2">
    <source>
        <dbReference type="Proteomes" id="UP000326546"/>
    </source>
</evidence>